<dbReference type="AlphaFoldDB" id="A0A6J5BDJ8"/>
<feature type="domain" description="HTH araC/xylS-type" evidence="3">
    <location>
        <begin position="267"/>
        <end position="365"/>
    </location>
</feature>
<dbReference type="Gene3D" id="1.10.10.60">
    <property type="entry name" value="Homeodomain-like"/>
    <property type="match status" value="1"/>
</dbReference>
<dbReference type="GO" id="GO:0003700">
    <property type="term" value="F:DNA-binding transcription factor activity"/>
    <property type="evidence" value="ECO:0007669"/>
    <property type="project" value="InterPro"/>
</dbReference>
<keyword evidence="5" id="KW-1185">Reference proteome</keyword>
<dbReference type="PANTHER" id="PTHR43436">
    <property type="entry name" value="ARAC-FAMILY TRANSCRIPTIONAL REGULATOR"/>
    <property type="match status" value="1"/>
</dbReference>
<name>A0A6J5BDJ8_9BURK</name>
<dbReference type="SMART" id="SM00342">
    <property type="entry name" value="HTH_ARAC"/>
    <property type="match status" value="1"/>
</dbReference>
<dbReference type="Pfam" id="PF06719">
    <property type="entry name" value="AraC_N"/>
    <property type="match status" value="1"/>
</dbReference>
<dbReference type="EMBL" id="CADIKC010000004">
    <property type="protein sequence ID" value="CAB3702452.1"/>
    <property type="molecule type" value="Genomic_DNA"/>
</dbReference>
<gene>
    <name evidence="4" type="primary">rhaS_15</name>
    <name evidence="4" type="ORF">LMG24238_03716</name>
</gene>
<evidence type="ECO:0000313" key="5">
    <source>
        <dbReference type="Proteomes" id="UP000494255"/>
    </source>
</evidence>
<evidence type="ECO:0000256" key="1">
    <source>
        <dbReference type="ARBA" id="ARBA00023015"/>
    </source>
</evidence>
<evidence type="ECO:0000259" key="3">
    <source>
        <dbReference type="PROSITE" id="PS01124"/>
    </source>
</evidence>
<evidence type="ECO:0000256" key="2">
    <source>
        <dbReference type="ARBA" id="ARBA00023163"/>
    </source>
</evidence>
<dbReference type="InterPro" id="IPR009057">
    <property type="entry name" value="Homeodomain-like_sf"/>
</dbReference>
<accession>A0A6J5BDJ8</accession>
<protein>
    <submittedName>
        <fullName evidence="4">HTH-type transcriptional activator RhaS</fullName>
    </submittedName>
</protein>
<organism evidence="4 5">
    <name type="scientific">Paraburkholderia sediminicola</name>
    <dbReference type="NCBI Taxonomy" id="458836"/>
    <lineage>
        <taxon>Bacteria</taxon>
        <taxon>Pseudomonadati</taxon>
        <taxon>Pseudomonadota</taxon>
        <taxon>Betaproteobacteria</taxon>
        <taxon>Burkholderiales</taxon>
        <taxon>Burkholderiaceae</taxon>
        <taxon>Paraburkholderia</taxon>
    </lineage>
</organism>
<keyword evidence="2" id="KW-0804">Transcription</keyword>
<proteinExistence type="predicted"/>
<sequence>MIRQGFHSRGRERTGEYLNVLKICLKLLAMSAVGRLVLNFKHYSLARHYTVMSTRSVEPASVTHDPAEQAPAVGSPGDPTQQRLVDLFDLLAPKPGVTRSSFDGVNLLRANSPMPRMPVMYEPSIVIVCQGRKRGFLGDQVFQYDAQQYLVLSVPLPFECETEASPEEPFLAISVRVDLTMVAELLMALNETQGATQNEPLGIYSTPLDPALSNAVQRLMDALASPLDARILVPGVVREICYRVLTGEQGDAIRAALTHQNHFGRIAKALRRIHADYQGQLDVDTLASEAGMSLAVFHAQFKAVTATSPMQYVKTTRLHHARLLMAHDGLNAGAAAARVGYESASQFSREFKRLFGLSPVDEVKRMRTVYDAPPPPRVVKPVPRYVTAV</sequence>
<dbReference type="SUPFAM" id="SSF46689">
    <property type="entry name" value="Homeodomain-like"/>
    <property type="match status" value="2"/>
</dbReference>
<dbReference type="InterPro" id="IPR018060">
    <property type="entry name" value="HTH_AraC"/>
</dbReference>
<evidence type="ECO:0000313" key="4">
    <source>
        <dbReference type="EMBL" id="CAB3702452.1"/>
    </source>
</evidence>
<dbReference type="InterPro" id="IPR009594">
    <property type="entry name" value="Tscrpt_reg_HTH_AraC_N"/>
</dbReference>
<dbReference type="PANTHER" id="PTHR43436:SF2">
    <property type="entry name" value="ARAC_XYLS FAMILY TRANSCRIPTIONAL REGULATOR"/>
    <property type="match status" value="1"/>
</dbReference>
<dbReference type="Pfam" id="PF12833">
    <property type="entry name" value="HTH_18"/>
    <property type="match status" value="1"/>
</dbReference>
<dbReference type="PROSITE" id="PS01124">
    <property type="entry name" value="HTH_ARAC_FAMILY_2"/>
    <property type="match status" value="1"/>
</dbReference>
<dbReference type="GO" id="GO:0043565">
    <property type="term" value="F:sequence-specific DNA binding"/>
    <property type="evidence" value="ECO:0007669"/>
    <property type="project" value="InterPro"/>
</dbReference>
<dbReference type="Proteomes" id="UP000494255">
    <property type="component" value="Unassembled WGS sequence"/>
</dbReference>
<reference evidence="4 5" key="1">
    <citation type="submission" date="2020-04" db="EMBL/GenBank/DDBJ databases">
        <authorList>
            <person name="De Canck E."/>
        </authorList>
    </citation>
    <scope>NUCLEOTIDE SEQUENCE [LARGE SCALE GENOMIC DNA]</scope>
    <source>
        <strain evidence="4 5">LMG 24238</strain>
    </source>
</reference>
<keyword evidence="1" id="KW-0805">Transcription regulation</keyword>